<proteinExistence type="predicted"/>
<keyword evidence="1" id="KW-1133">Transmembrane helix</keyword>
<keyword evidence="3" id="KW-1185">Reference proteome</keyword>
<evidence type="ECO:0000313" key="3">
    <source>
        <dbReference type="Proteomes" id="UP000309676"/>
    </source>
</evidence>
<protein>
    <submittedName>
        <fullName evidence="2">Uncharacterized protein</fullName>
    </submittedName>
</protein>
<evidence type="ECO:0000313" key="2">
    <source>
        <dbReference type="EMBL" id="TLS50683.1"/>
    </source>
</evidence>
<dbReference type="AlphaFoldDB" id="A0A5R9GDF4"/>
<dbReference type="NCBIfam" id="NF041644">
    <property type="entry name" value="CBO0543_fam"/>
    <property type="match status" value="1"/>
</dbReference>
<dbReference type="OrthoDB" id="2628935at2"/>
<feature type="transmembrane region" description="Helical" evidence="1">
    <location>
        <begin position="121"/>
        <end position="141"/>
    </location>
</feature>
<feature type="transmembrane region" description="Helical" evidence="1">
    <location>
        <begin position="29"/>
        <end position="49"/>
    </location>
</feature>
<dbReference type="Proteomes" id="UP000309676">
    <property type="component" value="Unassembled WGS sequence"/>
</dbReference>
<keyword evidence="1" id="KW-0812">Transmembrane</keyword>
<dbReference type="RefSeq" id="WP_138195715.1">
    <property type="nucleotide sequence ID" value="NZ_VCIW01000013.1"/>
</dbReference>
<dbReference type="EMBL" id="VCIW01000013">
    <property type="protein sequence ID" value="TLS50683.1"/>
    <property type="molecule type" value="Genomic_DNA"/>
</dbReference>
<dbReference type="InterPro" id="IPR048147">
    <property type="entry name" value="CBO0543-like"/>
</dbReference>
<gene>
    <name evidence="2" type="ORF">FE782_18435</name>
</gene>
<feature type="transmembrane region" description="Helical" evidence="1">
    <location>
        <begin position="61"/>
        <end position="80"/>
    </location>
</feature>
<sequence>MIILSNAALLTAALVTGAAKRWRQYYNTILFVSLSNLLYNFLCHDRLTWMFQPESLLSHKVADLMNTFILLPCTAILYLHHFPSEGTIARKSAYYALWVAGFSALEWIWQWRGIIVYDHAWTYYWSVGFYVVMFAMLRLHHTHTERALLYSALVVMFLVARFEVPLAP</sequence>
<name>A0A5R9GDF4_9BACL</name>
<evidence type="ECO:0000256" key="1">
    <source>
        <dbReference type="SAM" id="Phobius"/>
    </source>
</evidence>
<reference evidence="2 3" key="1">
    <citation type="submission" date="2019-05" db="EMBL/GenBank/DDBJ databases">
        <authorList>
            <person name="Narsing Rao M.P."/>
            <person name="Li W.J."/>
        </authorList>
    </citation>
    <scope>NUCLEOTIDE SEQUENCE [LARGE SCALE GENOMIC DNA]</scope>
    <source>
        <strain evidence="2 3">SYSU_K30003</strain>
    </source>
</reference>
<comment type="caution">
    <text evidence="2">The sequence shown here is derived from an EMBL/GenBank/DDBJ whole genome shotgun (WGS) entry which is preliminary data.</text>
</comment>
<organism evidence="2 3">
    <name type="scientific">Paenibacillus antri</name>
    <dbReference type="NCBI Taxonomy" id="2582848"/>
    <lineage>
        <taxon>Bacteria</taxon>
        <taxon>Bacillati</taxon>
        <taxon>Bacillota</taxon>
        <taxon>Bacilli</taxon>
        <taxon>Bacillales</taxon>
        <taxon>Paenibacillaceae</taxon>
        <taxon>Paenibacillus</taxon>
    </lineage>
</organism>
<accession>A0A5R9GDF4</accession>
<keyword evidence="1" id="KW-0472">Membrane</keyword>
<feature type="transmembrane region" description="Helical" evidence="1">
    <location>
        <begin position="147"/>
        <end position="164"/>
    </location>
</feature>
<feature type="transmembrane region" description="Helical" evidence="1">
    <location>
        <begin position="92"/>
        <end position="109"/>
    </location>
</feature>